<proteinExistence type="predicted"/>
<dbReference type="Proteomes" id="UP000789920">
    <property type="component" value="Unassembled WGS sequence"/>
</dbReference>
<gene>
    <name evidence="1" type="ORF">RPERSI_LOCUS25288</name>
</gene>
<feature type="non-terminal residue" evidence="1">
    <location>
        <position position="426"/>
    </location>
</feature>
<dbReference type="EMBL" id="CAJVQC010083168">
    <property type="protein sequence ID" value="CAG8820113.1"/>
    <property type="molecule type" value="Genomic_DNA"/>
</dbReference>
<keyword evidence="2" id="KW-1185">Reference proteome</keyword>
<organism evidence="1 2">
    <name type="scientific">Racocetra persica</name>
    <dbReference type="NCBI Taxonomy" id="160502"/>
    <lineage>
        <taxon>Eukaryota</taxon>
        <taxon>Fungi</taxon>
        <taxon>Fungi incertae sedis</taxon>
        <taxon>Mucoromycota</taxon>
        <taxon>Glomeromycotina</taxon>
        <taxon>Glomeromycetes</taxon>
        <taxon>Diversisporales</taxon>
        <taxon>Gigasporaceae</taxon>
        <taxon>Racocetra</taxon>
    </lineage>
</organism>
<name>A0ACA9S1P3_9GLOM</name>
<evidence type="ECO:0000313" key="1">
    <source>
        <dbReference type="EMBL" id="CAG8820113.1"/>
    </source>
</evidence>
<feature type="non-terminal residue" evidence="1">
    <location>
        <position position="1"/>
    </location>
</feature>
<protein>
    <submittedName>
        <fullName evidence="1">26034_t:CDS:1</fullName>
    </submittedName>
</protein>
<evidence type="ECO:0000313" key="2">
    <source>
        <dbReference type="Proteomes" id="UP000789920"/>
    </source>
</evidence>
<reference evidence="1" key="1">
    <citation type="submission" date="2021-06" db="EMBL/GenBank/DDBJ databases">
        <authorList>
            <person name="Kallberg Y."/>
            <person name="Tangrot J."/>
            <person name="Rosling A."/>
        </authorList>
    </citation>
    <scope>NUCLEOTIDE SEQUENCE</scope>
    <source>
        <strain evidence="1">MA461A</strain>
    </source>
</reference>
<sequence>GDIASYLRANEKLGQPLKDFGLNSQQALLTTLKNFQYITNELLLKEEIQIALLMLQICSILPSQNIPITLLTHYFQSYSKISENKSEKIINLLCKKTMLIEREGSYISMHCSYQTMLKQNILVKENLIPITKLSDFQTCFFKFLVEKVKWRRSDNISPNNKFQWDQINILPHVRSVVMHLEAQPEYSYLIIELYYAIGCYYENQELLHEAKSCYIKSRNLSENLIGKNIITELSSLSFELSVDITTYNLERIKMYTIEILYKLASVNIRLWKILDAQEKDLTIQYLEQSFHLHSLLINLDDVKAQDQYYTCRNLAAAYKKQGKFQKAKEIINDLIISDFIKNNAEIKSLAYLDVARWETKTNPLKAIDYLKKSLRAIHSVAESDYSYNNRAKDMTIIYIELGCAYLEVARAEQDKIKKIDALRKAD</sequence>
<comment type="caution">
    <text evidence="1">The sequence shown here is derived from an EMBL/GenBank/DDBJ whole genome shotgun (WGS) entry which is preliminary data.</text>
</comment>
<accession>A0ACA9S1P3</accession>